<reference evidence="2 3" key="1">
    <citation type="submission" date="2019-06" db="EMBL/GenBank/DDBJ databases">
        <title>Metagenome assembled Genome of Spiribacter salinus SL48-SHIP from the microbial mat of Salt Lake 48 (Novosibirsk region, Russia).</title>
        <authorList>
            <person name="Shipova A."/>
            <person name="Rozanov A.S."/>
            <person name="Bryanskaya A.V."/>
            <person name="Peltek S.E."/>
        </authorList>
    </citation>
    <scope>NUCLEOTIDE SEQUENCE [LARGE SCALE GENOMIC DNA]</scope>
    <source>
        <strain evidence="2">SL48-SHIP-2</strain>
    </source>
</reference>
<evidence type="ECO:0000313" key="2">
    <source>
        <dbReference type="EMBL" id="TQE99018.1"/>
    </source>
</evidence>
<dbReference type="SUPFAM" id="SSF50965">
    <property type="entry name" value="Galactose oxidase, central domain"/>
    <property type="match status" value="1"/>
</dbReference>
<proteinExistence type="predicted"/>
<evidence type="ECO:0000256" key="1">
    <source>
        <dbReference type="SAM" id="SignalP"/>
    </source>
</evidence>
<evidence type="ECO:0000313" key="3">
    <source>
        <dbReference type="Proteomes" id="UP000315400"/>
    </source>
</evidence>
<protein>
    <submittedName>
        <fullName evidence="2">Right-handed parallel beta-helix repeat-containing protein</fullName>
    </submittedName>
</protein>
<gene>
    <name evidence="2" type="ORF">FKY71_10790</name>
</gene>
<name>A0A540VQL0_9GAMM</name>
<dbReference type="InterPro" id="IPR011043">
    <property type="entry name" value="Gal_Oxase/kelch_b-propeller"/>
</dbReference>
<dbReference type="AlphaFoldDB" id="A0A540VQL0"/>
<organism evidence="2 3">
    <name type="scientific">Spiribacter salinus</name>
    <dbReference type="NCBI Taxonomy" id="1335746"/>
    <lineage>
        <taxon>Bacteria</taxon>
        <taxon>Pseudomonadati</taxon>
        <taxon>Pseudomonadota</taxon>
        <taxon>Gammaproteobacteria</taxon>
        <taxon>Chromatiales</taxon>
        <taxon>Ectothiorhodospiraceae</taxon>
        <taxon>Spiribacter</taxon>
    </lineage>
</organism>
<dbReference type="SUPFAM" id="SSF51126">
    <property type="entry name" value="Pectin lyase-like"/>
    <property type="match status" value="1"/>
</dbReference>
<feature type="chain" id="PRO_5022092757" evidence="1">
    <location>
        <begin position="25"/>
        <end position="645"/>
    </location>
</feature>
<comment type="caution">
    <text evidence="2">The sequence shown here is derived from an EMBL/GenBank/DDBJ whole genome shotgun (WGS) entry which is preliminary data.</text>
</comment>
<dbReference type="InterPro" id="IPR011050">
    <property type="entry name" value="Pectin_lyase_fold/virulence"/>
</dbReference>
<dbReference type="Proteomes" id="UP000315400">
    <property type="component" value="Unassembled WGS sequence"/>
</dbReference>
<accession>A0A540VQL0</accession>
<dbReference type="Gene3D" id="2.160.20.10">
    <property type="entry name" value="Single-stranded right-handed beta-helix, Pectin lyase-like"/>
    <property type="match status" value="1"/>
</dbReference>
<keyword evidence="1" id="KW-0732">Signal</keyword>
<sequence>MRHIIAACALLLGAASAFPQSSRAQAPEALPALDEYVQQHCDFTESQWCRLQTSNSFEDVMWPGDIPGRAGCCHDPRRTFTDYNGMAFDGRNLYFHGGGHAGYAGNEVYRLDLAALKWERLNDPAPLTDEDFIDEECPVPAADRGIYAGHTYGSPLVTDGVLHVWSQNPKCDGHGTRGPAVYGQFDLEERAWRERTTAGHATSSSVLLGENEAVAIGQGRSPALHFYDLDRGEKVGQQGAPTGWIRFGASARTEEEFVFRDKDMLRRMRITDIGLRGDGAAELPASLGANGGVAYHPGQDAYLLWDGGQKVYAIDRDLEGGWRVYEDDGPPDFKNVFSKWRYVPAAEVVIGVGQHDQLWLFRPMEPVDPDAALGDYECSDRVPMRECPRLADQLSGGGEVELVHGVYEQCMVVKRPTVVRGNGSVITGAVCHGKAAFVSNADLELHDLACENHNVRDGNGACVRQQRGSLLLSNVEVRNSQNSVLAGDGVGDLTFDNVRVENVGGECSVRCGRAHGVYYRGEGTLTIRDSVLRAPKDEGHLVKSGAARTVIERTTLDERGGFGSRVVDAYNGGELVIRDSTIIAAQQDGNAEVIGYDYEARREHARNRIELSGGRIDCAGGPLLAGRNSLEAADIDIEAERENCR</sequence>
<dbReference type="EMBL" id="VIFK01000101">
    <property type="protein sequence ID" value="TQE99018.1"/>
    <property type="molecule type" value="Genomic_DNA"/>
</dbReference>
<dbReference type="InterPro" id="IPR012334">
    <property type="entry name" value="Pectin_lyas_fold"/>
</dbReference>
<feature type="signal peptide" evidence="1">
    <location>
        <begin position="1"/>
        <end position="24"/>
    </location>
</feature>